<evidence type="ECO:0000313" key="1">
    <source>
        <dbReference type="EMBL" id="ELR13441.1"/>
    </source>
</evidence>
<dbReference type="GeneID" id="14914093"/>
<dbReference type="OrthoDB" id="7462124at2759"/>
<gene>
    <name evidence="1" type="ORF">ACA1_244910</name>
</gene>
<dbReference type="AlphaFoldDB" id="L8GMJ5"/>
<accession>L8GMJ5</accession>
<dbReference type="EMBL" id="KB008093">
    <property type="protein sequence ID" value="ELR13441.1"/>
    <property type="molecule type" value="Genomic_DNA"/>
</dbReference>
<proteinExistence type="predicted"/>
<organism evidence="1 2">
    <name type="scientific">Acanthamoeba castellanii (strain ATCC 30010 / Neff)</name>
    <dbReference type="NCBI Taxonomy" id="1257118"/>
    <lineage>
        <taxon>Eukaryota</taxon>
        <taxon>Amoebozoa</taxon>
        <taxon>Discosea</taxon>
        <taxon>Longamoebia</taxon>
        <taxon>Centramoebida</taxon>
        <taxon>Acanthamoebidae</taxon>
        <taxon>Acanthamoeba</taxon>
    </lineage>
</organism>
<dbReference type="VEuPathDB" id="AmoebaDB:ACA1_244910"/>
<evidence type="ECO:0000313" key="2">
    <source>
        <dbReference type="Proteomes" id="UP000011083"/>
    </source>
</evidence>
<name>L8GMJ5_ACACF</name>
<reference evidence="1 2" key="1">
    <citation type="journal article" date="2013" name="Genome Biol.">
        <title>Genome of Acanthamoeba castellanii highlights extensive lateral gene transfer and early evolution of tyrosine kinase signaling.</title>
        <authorList>
            <person name="Clarke M."/>
            <person name="Lohan A.J."/>
            <person name="Liu B."/>
            <person name="Lagkouvardos I."/>
            <person name="Roy S."/>
            <person name="Zafar N."/>
            <person name="Bertelli C."/>
            <person name="Schilde C."/>
            <person name="Kianianmomeni A."/>
            <person name="Burglin T.R."/>
            <person name="Frech C."/>
            <person name="Turcotte B."/>
            <person name="Kopec K.O."/>
            <person name="Synnott J.M."/>
            <person name="Choo C."/>
            <person name="Paponov I."/>
            <person name="Finkler A."/>
            <person name="Soon Heng Tan C."/>
            <person name="Hutchins A.P."/>
            <person name="Weinmeier T."/>
            <person name="Rattei T."/>
            <person name="Chu J.S."/>
            <person name="Gimenez G."/>
            <person name="Irimia M."/>
            <person name="Rigden D.J."/>
            <person name="Fitzpatrick D.A."/>
            <person name="Lorenzo-Morales J."/>
            <person name="Bateman A."/>
            <person name="Chiu C.H."/>
            <person name="Tang P."/>
            <person name="Hegemann P."/>
            <person name="Fromm H."/>
            <person name="Raoult D."/>
            <person name="Greub G."/>
            <person name="Miranda-Saavedra D."/>
            <person name="Chen N."/>
            <person name="Nash P."/>
            <person name="Ginger M.L."/>
            <person name="Horn M."/>
            <person name="Schaap P."/>
            <person name="Caler L."/>
            <person name="Loftus B."/>
        </authorList>
    </citation>
    <scope>NUCLEOTIDE SEQUENCE [LARGE SCALE GENOMIC DNA]</scope>
    <source>
        <strain evidence="1 2">Neff</strain>
    </source>
</reference>
<dbReference type="RefSeq" id="XP_004335454.1">
    <property type="nucleotide sequence ID" value="XM_004335406.1"/>
</dbReference>
<keyword evidence="2" id="KW-1185">Reference proteome</keyword>
<protein>
    <submittedName>
        <fullName evidence="1">Uncharacterized protein</fullName>
    </submittedName>
</protein>
<dbReference type="KEGG" id="acan:ACA1_244910"/>
<sequence length="136" mass="15128">MALKVITGLGWHINHEKSLLVPSQLKEFLGLTIDMTGEPCFWVPMGKAHALKHDIERLLCAHDQDGQVLVRWAVVVAGHCCSLMSWNSHIHLSDVAQNDLWEWMAGMATWDGRLALMRPFDMAGGMDAAGTSMSWS</sequence>
<dbReference type="Proteomes" id="UP000011083">
    <property type="component" value="Unassembled WGS sequence"/>
</dbReference>